<comment type="caution">
    <text evidence="1">The sequence shown here is derived from an EMBL/GenBank/DDBJ whole genome shotgun (WGS) entry which is preliminary data.</text>
</comment>
<evidence type="ECO:0008006" key="3">
    <source>
        <dbReference type="Google" id="ProtNLM"/>
    </source>
</evidence>
<protein>
    <recommendedName>
        <fullName evidence="3">Retrotransposon gag domain-containing protein</fullName>
    </recommendedName>
</protein>
<accession>A0A5B7H493</accession>
<name>A0A5B7H493_PORTR</name>
<proteinExistence type="predicted"/>
<gene>
    <name evidence="1" type="ORF">E2C01_058819</name>
</gene>
<dbReference type="EMBL" id="VSRR010022453">
    <property type="protein sequence ID" value="MPC64699.1"/>
    <property type="molecule type" value="Genomic_DNA"/>
</dbReference>
<evidence type="ECO:0000313" key="1">
    <source>
        <dbReference type="EMBL" id="MPC64699.1"/>
    </source>
</evidence>
<sequence length="229" mass="25858">MEKIPLVLGLPNTVRMAQSPPTSSLSPNDQLCISSGQIAEVITNNATKKFSKVIGLPYFCGGEKRSQMVPNVKCSTSAHAWIKDLENRTRTNWTDEGRIIELAKQYALDSAYTHMSHCATQNQNDWDDVKKQFLKIYPEERSFPSLISELSSVTCQPRETTTELYIRVEGIVAKLETMKPTGNEVYNDIFVSIIVNALPKDFSHIFVEADMKKPLDNDFPFLSVTETQY</sequence>
<organism evidence="1 2">
    <name type="scientific">Portunus trituberculatus</name>
    <name type="common">Swimming crab</name>
    <name type="synonym">Neptunus trituberculatus</name>
    <dbReference type="NCBI Taxonomy" id="210409"/>
    <lineage>
        <taxon>Eukaryota</taxon>
        <taxon>Metazoa</taxon>
        <taxon>Ecdysozoa</taxon>
        <taxon>Arthropoda</taxon>
        <taxon>Crustacea</taxon>
        <taxon>Multicrustacea</taxon>
        <taxon>Malacostraca</taxon>
        <taxon>Eumalacostraca</taxon>
        <taxon>Eucarida</taxon>
        <taxon>Decapoda</taxon>
        <taxon>Pleocyemata</taxon>
        <taxon>Brachyura</taxon>
        <taxon>Eubrachyura</taxon>
        <taxon>Portunoidea</taxon>
        <taxon>Portunidae</taxon>
        <taxon>Portuninae</taxon>
        <taxon>Portunus</taxon>
    </lineage>
</organism>
<dbReference type="Proteomes" id="UP000324222">
    <property type="component" value="Unassembled WGS sequence"/>
</dbReference>
<dbReference type="AlphaFoldDB" id="A0A5B7H493"/>
<keyword evidence="2" id="KW-1185">Reference proteome</keyword>
<evidence type="ECO:0000313" key="2">
    <source>
        <dbReference type="Proteomes" id="UP000324222"/>
    </source>
</evidence>
<reference evidence="1 2" key="1">
    <citation type="submission" date="2019-05" db="EMBL/GenBank/DDBJ databases">
        <title>Another draft genome of Portunus trituberculatus and its Hox gene families provides insights of decapod evolution.</title>
        <authorList>
            <person name="Jeong J.-H."/>
            <person name="Song I."/>
            <person name="Kim S."/>
            <person name="Choi T."/>
            <person name="Kim D."/>
            <person name="Ryu S."/>
            <person name="Kim W."/>
        </authorList>
    </citation>
    <scope>NUCLEOTIDE SEQUENCE [LARGE SCALE GENOMIC DNA]</scope>
    <source>
        <tissue evidence="1">Muscle</tissue>
    </source>
</reference>
<dbReference type="OrthoDB" id="10621915at2759"/>